<dbReference type="EMBL" id="APND01000009">
    <property type="protein sequence ID" value="MES1930924.1"/>
    <property type="molecule type" value="Genomic_DNA"/>
</dbReference>
<name>A0ABV2B666_9GAMM</name>
<dbReference type="RefSeq" id="WP_353113611.1">
    <property type="nucleotide sequence ID" value="NZ_APND01000009.1"/>
</dbReference>
<keyword evidence="1" id="KW-1133">Transmembrane helix</keyword>
<feature type="transmembrane region" description="Helical" evidence="1">
    <location>
        <begin position="78"/>
        <end position="102"/>
    </location>
</feature>
<reference evidence="2 3" key="1">
    <citation type="submission" date="2013-03" db="EMBL/GenBank/DDBJ databases">
        <title>Salinisphaera dokdonensis CL-ES53 Genome Sequencing.</title>
        <authorList>
            <person name="Li C."/>
            <person name="Lai Q."/>
            <person name="Shao Z."/>
        </authorList>
    </citation>
    <scope>NUCLEOTIDE SEQUENCE [LARGE SCALE GENOMIC DNA]</scope>
    <source>
        <strain evidence="2 3">CL-ES53</strain>
    </source>
</reference>
<keyword evidence="1" id="KW-0472">Membrane</keyword>
<feature type="transmembrane region" description="Helical" evidence="1">
    <location>
        <begin position="6"/>
        <end position="30"/>
    </location>
</feature>
<evidence type="ECO:0000313" key="2">
    <source>
        <dbReference type="EMBL" id="MES1930924.1"/>
    </source>
</evidence>
<protein>
    <submittedName>
        <fullName evidence="2">Cytochrome c-type biogenesis protein CcdA</fullName>
    </submittedName>
</protein>
<feature type="transmembrane region" description="Helical" evidence="1">
    <location>
        <begin position="198"/>
        <end position="214"/>
    </location>
</feature>
<feature type="transmembrane region" description="Helical" evidence="1">
    <location>
        <begin position="154"/>
        <end position="177"/>
    </location>
</feature>
<sequence length="215" mass="22263">MEDLAFLALAASLGLLGFVEPCSVGSHLLFLKYLDRLPAREQLYQTLVFSLVRAALMAGLGVLAATIGAQLVAFQHGLWMALGSLYLLLGLTYLAGGTSWLIRQSDRLLPRVPTTSSGAALGVLFGLNIPACAAPLLAVLIGGAAAQVASGGGIAYGGVSLLIFGLALSSPLVLAVVTRRGRRLLNTIARFAARMPRITGAVLVLLGVWSIGLAL</sequence>
<feature type="transmembrane region" description="Helical" evidence="1">
    <location>
        <begin position="123"/>
        <end position="148"/>
    </location>
</feature>
<feature type="transmembrane region" description="Helical" evidence="1">
    <location>
        <begin position="51"/>
        <end position="72"/>
    </location>
</feature>
<gene>
    <name evidence="2" type="ORF">SADO_16813</name>
</gene>
<proteinExistence type="predicted"/>
<evidence type="ECO:0000313" key="3">
    <source>
        <dbReference type="Proteomes" id="UP001460888"/>
    </source>
</evidence>
<keyword evidence="1" id="KW-0812">Transmembrane</keyword>
<dbReference type="Proteomes" id="UP001460888">
    <property type="component" value="Unassembled WGS sequence"/>
</dbReference>
<organism evidence="2 3">
    <name type="scientific">Salinisphaera dokdonensis CL-ES53</name>
    <dbReference type="NCBI Taxonomy" id="1304272"/>
    <lineage>
        <taxon>Bacteria</taxon>
        <taxon>Pseudomonadati</taxon>
        <taxon>Pseudomonadota</taxon>
        <taxon>Gammaproteobacteria</taxon>
        <taxon>Salinisphaerales</taxon>
        <taxon>Salinisphaeraceae</taxon>
        <taxon>Salinisphaera</taxon>
    </lineage>
</organism>
<dbReference type="PANTHER" id="PTHR31272">
    <property type="entry name" value="CYTOCHROME C-TYPE BIOGENESIS PROTEIN HI_1454-RELATED"/>
    <property type="match status" value="1"/>
</dbReference>
<comment type="caution">
    <text evidence="2">The sequence shown here is derived from an EMBL/GenBank/DDBJ whole genome shotgun (WGS) entry which is preliminary data.</text>
</comment>
<accession>A0ABV2B666</accession>
<dbReference type="InterPro" id="IPR051790">
    <property type="entry name" value="Cytochrome_c-biogenesis_DsbD"/>
</dbReference>
<dbReference type="PANTHER" id="PTHR31272:SF9">
    <property type="entry name" value="BLL1027 PROTEIN"/>
    <property type="match status" value="1"/>
</dbReference>
<evidence type="ECO:0000256" key="1">
    <source>
        <dbReference type="SAM" id="Phobius"/>
    </source>
</evidence>
<keyword evidence="3" id="KW-1185">Reference proteome</keyword>